<dbReference type="EMBL" id="SIXF01000002">
    <property type="protein sequence ID" value="TBO44400.1"/>
    <property type="molecule type" value="Genomic_DNA"/>
</dbReference>
<dbReference type="RefSeq" id="WP_131028475.1">
    <property type="nucleotide sequence ID" value="NZ_SIXF01000002.1"/>
</dbReference>
<dbReference type="PROSITE" id="PS51257">
    <property type="entry name" value="PROKAR_LIPOPROTEIN"/>
    <property type="match status" value="1"/>
</dbReference>
<accession>A0A4Q9HI86</accession>
<organism evidence="2 3">
    <name type="scientific">Pedobacter kyonggii</name>
    <dbReference type="NCBI Taxonomy" id="1926871"/>
    <lineage>
        <taxon>Bacteria</taxon>
        <taxon>Pseudomonadati</taxon>
        <taxon>Bacteroidota</taxon>
        <taxon>Sphingobacteriia</taxon>
        <taxon>Sphingobacteriales</taxon>
        <taxon>Sphingobacteriaceae</taxon>
        <taxon>Pedobacter</taxon>
    </lineage>
</organism>
<keyword evidence="3" id="KW-1185">Reference proteome</keyword>
<dbReference type="PANTHER" id="PTHR41339:SF1">
    <property type="entry name" value="SECRETED PROTEIN"/>
    <property type="match status" value="1"/>
</dbReference>
<sequence length="430" mass="44338">MLNKVNIKTTALALCAFAAVSFSSCKKDQNAGPDSFDNRSTSADYGASITSRPVVTVSGDITTAVNWSAANIYEISGVVTVRSGGSLTIPAGTYIKSTVNPTGTNPPANGVLVIAKDGEIHANGTASNPIVFTSRYELDGIAGQAPAPGDFGGVIILGDAPINETGGTDQIEGLPALPQFSYGGADAADNRGNFNFVRIEYAGFKLDTDIEVNGLTLGGVGTGTSVSNVEVAWGLDDGFEFFGGTVNASGLLAFSVDDDGLDFDQGYTGTISNSYVILNTASTHSGSGGVSDSNGSEIDNNATNFAATPRTNPTFNNVRIIGSRATSTAFENGIHVRRGAALTLTGSRVTGFNIGLRVEANAGTEVATATNSFIHGFTSTTTGNFVNVSGNTLNVAATASNYGMTQPFFNTPGFNPNFAPAWVRYVYPVI</sequence>
<keyword evidence="1" id="KW-0732">Signal</keyword>
<comment type="caution">
    <text evidence="2">The sequence shown here is derived from an EMBL/GenBank/DDBJ whole genome shotgun (WGS) entry which is preliminary data.</text>
</comment>
<dbReference type="AlphaFoldDB" id="A0A4Q9HI86"/>
<dbReference type="PANTHER" id="PTHR41339">
    <property type="entry name" value="LIPL48"/>
    <property type="match status" value="1"/>
</dbReference>
<evidence type="ECO:0008006" key="4">
    <source>
        <dbReference type="Google" id="ProtNLM"/>
    </source>
</evidence>
<evidence type="ECO:0000313" key="2">
    <source>
        <dbReference type="EMBL" id="TBO44400.1"/>
    </source>
</evidence>
<evidence type="ECO:0000313" key="3">
    <source>
        <dbReference type="Proteomes" id="UP000291819"/>
    </source>
</evidence>
<name>A0A4Q9HI86_9SPHI</name>
<proteinExistence type="predicted"/>
<protein>
    <recommendedName>
        <fullName evidence="4">T9SS C-terminal target domain-containing protein</fullName>
    </recommendedName>
</protein>
<dbReference type="OrthoDB" id="1521716at2"/>
<dbReference type="InterPro" id="IPR011050">
    <property type="entry name" value="Pectin_lyase_fold/virulence"/>
</dbReference>
<reference evidence="2 3" key="1">
    <citation type="submission" date="2019-02" db="EMBL/GenBank/DDBJ databases">
        <title>Pedobacter kyonggii whole genome sequence analysis.</title>
        <authorList>
            <person name="Dahal R.H."/>
        </authorList>
    </citation>
    <scope>NUCLEOTIDE SEQUENCE [LARGE SCALE GENOMIC DNA]</scope>
    <source>
        <strain evidence="2 3">K-4-11-1</strain>
    </source>
</reference>
<dbReference type="SUPFAM" id="SSF51126">
    <property type="entry name" value="Pectin lyase-like"/>
    <property type="match status" value="1"/>
</dbReference>
<dbReference type="Proteomes" id="UP000291819">
    <property type="component" value="Unassembled WGS sequence"/>
</dbReference>
<gene>
    <name evidence="2" type="ORF">EYS08_03565</name>
</gene>
<evidence type="ECO:0000256" key="1">
    <source>
        <dbReference type="SAM" id="SignalP"/>
    </source>
</evidence>
<feature type="chain" id="PRO_5020430608" description="T9SS C-terminal target domain-containing protein" evidence="1">
    <location>
        <begin position="27"/>
        <end position="430"/>
    </location>
</feature>
<feature type="signal peptide" evidence="1">
    <location>
        <begin position="1"/>
        <end position="26"/>
    </location>
</feature>